<dbReference type="HAMAP" id="MF_00416">
    <property type="entry name" value="FlgI"/>
    <property type="match status" value="1"/>
</dbReference>
<feature type="chain" id="PRO_5044906122" description="Flagellar P-ring protein" evidence="8">
    <location>
        <begin position="27"/>
        <end position="372"/>
    </location>
</feature>
<evidence type="ECO:0000313" key="9">
    <source>
        <dbReference type="EMBL" id="MEE2526195.1"/>
    </source>
</evidence>
<evidence type="ECO:0000256" key="7">
    <source>
        <dbReference type="ARBA" id="ARBA00032344"/>
    </source>
</evidence>
<dbReference type="Proteomes" id="UP001354971">
    <property type="component" value="Unassembled WGS sequence"/>
</dbReference>
<dbReference type="EMBL" id="JAZDRP010000004">
    <property type="protein sequence ID" value="MEE2526195.1"/>
    <property type="molecule type" value="Genomic_DNA"/>
</dbReference>
<comment type="function">
    <text evidence="1 8">Assembles around the rod to form the L-ring and probably protects the motor/basal body from shearing forces during rotation.</text>
</comment>
<evidence type="ECO:0000256" key="4">
    <source>
        <dbReference type="ARBA" id="ARBA00022729"/>
    </source>
</evidence>
<reference evidence="9 10" key="1">
    <citation type="submission" date="2024-01" db="EMBL/GenBank/DDBJ databases">
        <title>Hyphobacterium bacterium isolated from marine sediment.</title>
        <authorList>
            <person name="Zhao S."/>
        </authorList>
    </citation>
    <scope>NUCLEOTIDE SEQUENCE [LARGE SCALE GENOMIC DNA]</scope>
    <source>
        <strain evidence="10">HN65</strain>
    </source>
</reference>
<keyword evidence="4 8" id="KW-0732">Signal</keyword>
<dbReference type="InterPro" id="IPR001782">
    <property type="entry name" value="Flag_FlgI"/>
</dbReference>
<proteinExistence type="inferred from homology"/>
<dbReference type="NCBIfam" id="NF003676">
    <property type="entry name" value="PRK05303.1"/>
    <property type="match status" value="1"/>
</dbReference>
<dbReference type="Pfam" id="PF02119">
    <property type="entry name" value="FlgI"/>
    <property type="match status" value="1"/>
</dbReference>
<evidence type="ECO:0000313" key="10">
    <source>
        <dbReference type="Proteomes" id="UP001354971"/>
    </source>
</evidence>
<sequence length="372" mass="38725" precursor="true">MRRATYAFAILTFVLGLAVLTAPAHANSRIKDITDVEGVRENQLVGYGLVVGLDGSGDSLRNAAFTRQSLSAMLERFDVNTRDATLNTRNTAAVIVTAHLPPFSTQGTRVDITVSAIGDASSLQGGTLIATPLIGADGQVYAVGQGQVAVGGFAAEGDGASITRGVPTAGRIANGALVEREIAYDIANRSAIRLALRNPDFTTARRTAEAINNYLGSDAARAADPATVVLTRPDYYEGDMVALLSEVELLRVEPDLPARVIIDEATGTIVMGENVRVSTVAIAQGNLTISVTESPVASQPAPFSEGGETVVLPRTNVSVEEDMTQLGLLDEGVSLSDLVDGLNALGVSPRDMIAILQAIAASGALQAEIEVL</sequence>
<keyword evidence="6 8" id="KW-0975">Bacterial flagellum</keyword>
<organism evidence="9 10">
    <name type="scientific">Hyphobacterium lacteum</name>
    <dbReference type="NCBI Taxonomy" id="3116575"/>
    <lineage>
        <taxon>Bacteria</taxon>
        <taxon>Pseudomonadati</taxon>
        <taxon>Pseudomonadota</taxon>
        <taxon>Alphaproteobacteria</taxon>
        <taxon>Maricaulales</taxon>
        <taxon>Maricaulaceae</taxon>
        <taxon>Hyphobacterium</taxon>
    </lineage>
</organism>
<evidence type="ECO:0000256" key="5">
    <source>
        <dbReference type="ARBA" id="ARBA00022764"/>
    </source>
</evidence>
<dbReference type="PRINTS" id="PR01010">
    <property type="entry name" value="FLGPRINGFLGI"/>
</dbReference>
<comment type="subunit">
    <text evidence="8">The basal body constitutes a major portion of the flagellar organelle and consists of four rings (L,P,S, and M) mounted on a central rod.</text>
</comment>
<keyword evidence="9" id="KW-0282">Flagellum</keyword>
<evidence type="ECO:0000256" key="1">
    <source>
        <dbReference type="ARBA" id="ARBA00002591"/>
    </source>
</evidence>
<evidence type="ECO:0000256" key="2">
    <source>
        <dbReference type="ARBA" id="ARBA00004117"/>
    </source>
</evidence>
<comment type="subcellular location">
    <subcellularLocation>
        <location evidence="2 8">Bacterial flagellum basal body</location>
    </subcellularLocation>
</comment>
<keyword evidence="10" id="KW-1185">Reference proteome</keyword>
<keyword evidence="9" id="KW-0966">Cell projection</keyword>
<comment type="caution">
    <text evidence="9">The sequence shown here is derived from an EMBL/GenBank/DDBJ whole genome shotgun (WGS) entry which is preliminary data.</text>
</comment>
<name>A0ABU7LQK7_9PROT</name>
<accession>A0ABU7LQK7</accession>
<keyword evidence="5" id="KW-0574">Periplasm</keyword>
<comment type="similarity">
    <text evidence="8">Belongs to the FlgI family.</text>
</comment>
<evidence type="ECO:0000256" key="3">
    <source>
        <dbReference type="ARBA" id="ARBA00019515"/>
    </source>
</evidence>
<dbReference type="RefSeq" id="WP_330198858.1">
    <property type="nucleotide sequence ID" value="NZ_JAZDRP010000004.1"/>
</dbReference>
<dbReference type="PANTHER" id="PTHR30381">
    <property type="entry name" value="FLAGELLAR P-RING PERIPLASMIC PROTEIN FLGI"/>
    <property type="match status" value="1"/>
</dbReference>
<evidence type="ECO:0000256" key="6">
    <source>
        <dbReference type="ARBA" id="ARBA00023143"/>
    </source>
</evidence>
<feature type="signal peptide" evidence="8">
    <location>
        <begin position="1"/>
        <end position="26"/>
    </location>
</feature>
<evidence type="ECO:0000256" key="8">
    <source>
        <dbReference type="HAMAP-Rule" id="MF_00416"/>
    </source>
</evidence>
<protein>
    <recommendedName>
        <fullName evidence="3 8">Flagellar P-ring protein</fullName>
    </recommendedName>
    <alternativeName>
        <fullName evidence="7 8">Basal body P-ring protein</fullName>
    </alternativeName>
</protein>
<keyword evidence="9" id="KW-0969">Cilium</keyword>
<gene>
    <name evidence="8" type="primary">flgI</name>
    <name evidence="9" type="ORF">V0U79_07435</name>
</gene>
<dbReference type="PANTHER" id="PTHR30381:SF0">
    <property type="entry name" value="FLAGELLAR P-RING PROTEIN"/>
    <property type="match status" value="1"/>
</dbReference>